<dbReference type="AlphaFoldDB" id="A0A2W4UEL9"/>
<reference evidence="3" key="1">
    <citation type="submission" date="2018-04" db="EMBL/GenBank/DDBJ databases">
        <authorList>
            <person name="Cornet L."/>
        </authorList>
    </citation>
    <scope>NUCLEOTIDE SEQUENCE [LARGE SCALE GENOMIC DNA]</scope>
</reference>
<evidence type="ECO:0000313" key="2">
    <source>
        <dbReference type="EMBL" id="PZO19726.1"/>
    </source>
</evidence>
<name>A0A2W4UEL9_9CYAN</name>
<sequence length="60" mass="6670">MLAYTNISDYIHMASPAEALVYLTGFVIVLVGPTVVFSISDYFTNKAKQKSKQPGMISRR</sequence>
<evidence type="ECO:0000256" key="1">
    <source>
        <dbReference type="SAM" id="Phobius"/>
    </source>
</evidence>
<keyword evidence="1" id="KW-0472">Membrane</keyword>
<feature type="transmembrane region" description="Helical" evidence="1">
    <location>
        <begin position="20"/>
        <end position="43"/>
    </location>
</feature>
<gene>
    <name evidence="2" type="ORF">DCF25_07970</name>
</gene>
<comment type="caution">
    <text evidence="2">The sequence shown here is derived from an EMBL/GenBank/DDBJ whole genome shotgun (WGS) entry which is preliminary data.</text>
</comment>
<dbReference type="Proteomes" id="UP000249354">
    <property type="component" value="Unassembled WGS sequence"/>
</dbReference>
<accession>A0A2W4UEL9</accession>
<reference evidence="2 3" key="2">
    <citation type="submission" date="2018-06" db="EMBL/GenBank/DDBJ databases">
        <title>Metagenomic assembly of (sub)arctic Cyanobacteria and their associated microbiome from non-axenic cultures.</title>
        <authorList>
            <person name="Baurain D."/>
        </authorList>
    </citation>
    <scope>NUCLEOTIDE SEQUENCE [LARGE SCALE GENOMIC DNA]</scope>
    <source>
        <strain evidence="2">ULC129bin1</strain>
    </source>
</reference>
<keyword evidence="1" id="KW-1133">Transmembrane helix</keyword>
<evidence type="ECO:0000313" key="3">
    <source>
        <dbReference type="Proteomes" id="UP000249354"/>
    </source>
</evidence>
<proteinExistence type="predicted"/>
<protein>
    <submittedName>
        <fullName evidence="2">Uncharacterized protein</fullName>
    </submittedName>
</protein>
<dbReference type="EMBL" id="QBMC01000039">
    <property type="protein sequence ID" value="PZO19726.1"/>
    <property type="molecule type" value="Genomic_DNA"/>
</dbReference>
<keyword evidence="1" id="KW-0812">Transmembrane</keyword>
<organism evidence="2 3">
    <name type="scientific">Leptolyngbya foveolarum</name>
    <dbReference type="NCBI Taxonomy" id="47253"/>
    <lineage>
        <taxon>Bacteria</taxon>
        <taxon>Bacillati</taxon>
        <taxon>Cyanobacteriota</taxon>
        <taxon>Cyanophyceae</taxon>
        <taxon>Leptolyngbyales</taxon>
        <taxon>Leptolyngbyaceae</taxon>
        <taxon>Leptolyngbya group</taxon>
        <taxon>Leptolyngbya</taxon>
    </lineage>
</organism>